<evidence type="ECO:0000313" key="2">
    <source>
        <dbReference type="Proteomes" id="UP000075544"/>
    </source>
</evidence>
<dbReference type="PROSITE" id="PS51257">
    <property type="entry name" value="PROKAR_LIPOPROTEIN"/>
    <property type="match status" value="1"/>
</dbReference>
<reference evidence="1 2" key="1">
    <citation type="journal article" date="2016" name="Sci. Rep.">
        <title>Genomic and phenotypic characterization of the species Acinetobacter venetianus.</title>
        <authorList>
            <person name="Fondi M."/>
            <person name="Maida I."/>
            <person name="Perrin E."/>
            <person name="Orlandini V."/>
            <person name="La Torre L."/>
            <person name="Bosi E."/>
            <person name="Negroni A."/>
            <person name="Zanaroli G."/>
            <person name="Fava F."/>
            <person name="Decorosi F."/>
            <person name="Giovannetti L."/>
            <person name="Viti C."/>
            <person name="Vaneechoutte M."/>
            <person name="Dijkshoorn L."/>
            <person name="Fani R."/>
        </authorList>
    </citation>
    <scope>NUCLEOTIDE SEQUENCE [LARGE SCALE GENOMIC DNA]</scope>
    <source>
        <strain evidence="1 2">LUH13518</strain>
    </source>
</reference>
<proteinExistence type="predicted"/>
<dbReference type="AlphaFoldDB" id="A0A150HVV8"/>
<comment type="caution">
    <text evidence="1">The sequence shown here is derived from an EMBL/GenBank/DDBJ whole genome shotgun (WGS) entry which is preliminary data.</text>
</comment>
<name>A0A150HVV8_9GAMM</name>
<gene>
    <name evidence="1" type="ORF">AVENLUH13518_01731</name>
</gene>
<dbReference type="Proteomes" id="UP000075544">
    <property type="component" value="Unassembled WGS sequence"/>
</dbReference>
<organism evidence="1 2">
    <name type="scientific">Acinetobacter venetianus</name>
    <dbReference type="NCBI Taxonomy" id="52133"/>
    <lineage>
        <taxon>Bacteria</taxon>
        <taxon>Pseudomonadati</taxon>
        <taxon>Pseudomonadota</taxon>
        <taxon>Gammaproteobacteria</taxon>
        <taxon>Moraxellales</taxon>
        <taxon>Moraxellaceae</taxon>
        <taxon>Acinetobacter</taxon>
    </lineage>
</organism>
<dbReference type="RefSeq" id="WP_061524712.1">
    <property type="nucleotide sequence ID" value="NZ_JRHX01000047.1"/>
</dbReference>
<evidence type="ECO:0000313" key="1">
    <source>
        <dbReference type="EMBL" id="KXZ70840.1"/>
    </source>
</evidence>
<protein>
    <recommendedName>
        <fullName evidence="3">Lipoprotein</fullName>
    </recommendedName>
</protein>
<dbReference type="PATRIC" id="fig|52133.19.peg.1763"/>
<evidence type="ECO:0008006" key="3">
    <source>
        <dbReference type="Google" id="ProtNLM"/>
    </source>
</evidence>
<dbReference type="EMBL" id="JRHX01000047">
    <property type="protein sequence ID" value="KXZ70840.1"/>
    <property type="molecule type" value="Genomic_DNA"/>
</dbReference>
<accession>A0A150HVV8</accession>
<sequence length="507" mass="55772">MPSLKSKQRLNQLICLGVSTLLLGTALVGCGSGESGAKNDSTPIVTVPKPKNFEIRTPVEMRDVVVKVYDNFDNTLILEQQVSTTSNLSLTLPKVLNTNRLYRIELSTKPNSLIYNFLNGQYESVSINLHSIVSVDVSNLTQTIYLNPNSEAIYQRALIRSGQLPNEVENPLAVTKLHLSLASQEVNLALLHAFNQINAPNLNHSYQLNIFGPGDLSTTAGSNLYVNTFFSFGYIQQWANSNPNHTFAEFTKNLSIDLKDGQLDAKKIHGDNESLISLVIPSPDNVDPAKNNLLDIIKLQENSRTLFADSLKQATLQLATNFQQKTTNPDGYALLEQKTYSGNSPIVNSLSVFRVSGAGDYRRAIGFVDTTATCNGSIYPCKQGITGINIVNPNLPSIEYLIGHYEDSVNNCQLNIRANGVLELIKGSQIYRSVLDADSTDNLLQVDKANREYLLNSSSTEPNNTSLDYSFVQVKIKENQVQSASAGLDNRKAPDQLQTTQLQCSFS</sequence>